<accession>A0A4Y3HZE3</accession>
<keyword evidence="2" id="KW-1185">Reference proteome</keyword>
<comment type="caution">
    <text evidence="1">The sequence shown here is derived from an EMBL/GenBank/DDBJ whole genome shotgun (WGS) entry which is preliminary data.</text>
</comment>
<dbReference type="Proteomes" id="UP000318717">
    <property type="component" value="Unassembled WGS sequence"/>
</dbReference>
<protein>
    <recommendedName>
        <fullName evidence="3">DUF1800 domain-containing protein</fullName>
    </recommendedName>
</protein>
<dbReference type="InterPro" id="IPR014917">
    <property type="entry name" value="DUF1800"/>
</dbReference>
<proteinExistence type="predicted"/>
<reference evidence="1 2" key="1">
    <citation type="submission" date="2019-06" db="EMBL/GenBank/DDBJ databases">
        <title>Whole genome shotgun sequence of Vibrio inusitatus NBRC 102082.</title>
        <authorList>
            <person name="Hosoyama A."/>
            <person name="Uohara A."/>
            <person name="Ohji S."/>
            <person name="Ichikawa N."/>
        </authorList>
    </citation>
    <scope>NUCLEOTIDE SEQUENCE [LARGE SCALE GENOMIC DNA]</scope>
    <source>
        <strain evidence="1 2">NBRC 102082</strain>
    </source>
</reference>
<gene>
    <name evidence="1" type="ORF">VIN01S_23980</name>
</gene>
<sequence length="462" mass="51868">MYGLAKLTAEVYVRGTMDRAVIACNRFGLGAKDKELQLAQPDPVGWLKKQYQSDIIQEFSISQPTANVIMAKTASYREQTQQAKKNQTSVEDIQKIRKEGSQFARQTYRDYCGDSLMASINSSNSAKHRLLEFFSNHFSVSVTNPLMRALAPTLEKEAILPHLDGTFEQMLLAVEQHPAMLIYLNNERSFGPNSRIGLKRKKGLNENLAREILELHTLGVDGGYSQSDVTELAKGISGWSVSAKSRSGFLFRKYGHEPGKRQLLGRSYSQQGEAQGTLMLRDLARHPNTAKHLSYKLARHYIKDTPPPELVKSLSESWLASDGDIHKVMLTLISHPEAWQSASKFKTPREYVVSTARAVPNSKLTERRALTSLNQLGQMPFTSGSPQGFSDLEMSWMGGSSLLTRADWANTYAKQSKADVNQVMKVAFNQQLTPDNKQRILRAESRPQALTLLLMSPEFQRR</sequence>
<dbReference type="Pfam" id="PF08811">
    <property type="entry name" value="DUF1800"/>
    <property type="match status" value="1"/>
</dbReference>
<evidence type="ECO:0008006" key="3">
    <source>
        <dbReference type="Google" id="ProtNLM"/>
    </source>
</evidence>
<dbReference type="EMBL" id="BJLF01000011">
    <property type="protein sequence ID" value="GEA51594.1"/>
    <property type="molecule type" value="Genomic_DNA"/>
</dbReference>
<evidence type="ECO:0000313" key="1">
    <source>
        <dbReference type="EMBL" id="GEA51594.1"/>
    </source>
</evidence>
<dbReference type="AlphaFoldDB" id="A0A4Y3HZE3"/>
<organism evidence="1 2">
    <name type="scientific">Vibrio inusitatus NBRC 102082</name>
    <dbReference type="NCBI Taxonomy" id="1219070"/>
    <lineage>
        <taxon>Bacteria</taxon>
        <taxon>Pseudomonadati</taxon>
        <taxon>Pseudomonadota</taxon>
        <taxon>Gammaproteobacteria</taxon>
        <taxon>Vibrionales</taxon>
        <taxon>Vibrionaceae</taxon>
        <taxon>Vibrio</taxon>
    </lineage>
</organism>
<evidence type="ECO:0000313" key="2">
    <source>
        <dbReference type="Proteomes" id="UP000318717"/>
    </source>
</evidence>
<name>A0A4Y3HZE3_9VIBR</name>